<gene>
    <name evidence="1" type="ORF">ACFSNC_17920</name>
</gene>
<evidence type="ECO:0008006" key="3">
    <source>
        <dbReference type="Google" id="ProtNLM"/>
    </source>
</evidence>
<sequence>MTTAFFPTLVEAQSAGAPTPLPDYVHVLDYDAPGVGVGGEAIYALQKDAEGDPLTMDSFPPFGSTLFANGTFSSNSSAGWTLGAGVTVSSNRLNGLNSSKATTTLELIAGRRYRLSWNCTRDSSTYAARVYPNGYSSSDIVLVANAGSGPKTVEIVPSITGTWIFEVGGEHTGFIGWWDNFTCLNMLDQGYVQIFGYAYLPMPLESRDGVGGYLRPEMFRLDTTGAGYDDDAFTRMFLRAQAIGGDITIKLRGRYRCRTPRQTLTLPKGASITIDGEDSGHIDLRSGTITEAVPWLILRGPGYTGNTKTYVIAPVIEGATSIMVNSATGIQPGDWVAITSTHQYYIGVPGVSGYAVAFRGEKMQVWKVEGNKVTFATGTILSYDLAADPVANPVNVRVVDLGGTCAIKGISATGPGDGKSEGNKETETAAIGFISASYFEHMKIHSTRCENFKGSSINLSFYGFGTISDATTLGSRLGDPSNVTPTKISQRFYGLQLQGAGPTTASNINGEYCRRALDCGFMNFQGSFIDAANSSEGVITQQVVVTGGISKRCETAPSGHECHEFSLIGHRAHDVDGLTIRGKHYHISDLVMVSSGGIGIGGVVPANPASYSEDPIAGNISLNNIELYGGGIRSRVGFESLSMQNVKVRDASNPVWLTGKHQSNVRIVDCDLQGTGGQPVIWLQYPIKFDGSNITIRNNRLAGGSYGMLHEGAVEIVKNIDVSGNTFEGISSSYVKLDPLGGDWASDGSLRFQNNRVVGSLLSVPIDASGLVLNATDNQWGTGAVVVEPSSGTIQLPDLLLGPTIRVRAKLSAATTVTSIVGAKDGQLVQVLLDSGSSPLTLAAEGGNLISSADVVLNNLNDTALFVAHGASLILLAKAEKDNVSGNFIAGQSSVPITLTGTTAQTVLASVNIPANSLRPNDSIRVTSLWSHDSSANVKTMKVRFGPEYYSNISATTTVSSRLQVQIYNREKDTDYHQVTAPAGLVAFGPSYSGVLERNVSTNTIRQVTLTGTLASIDGTITLEAYTVEVIRA</sequence>
<reference evidence="2" key="1">
    <citation type="journal article" date="2019" name="Int. J. Syst. Evol. Microbiol.">
        <title>The Global Catalogue of Microorganisms (GCM) 10K type strain sequencing project: providing services to taxonomists for standard genome sequencing and annotation.</title>
        <authorList>
            <consortium name="The Broad Institute Genomics Platform"/>
            <consortium name="The Broad Institute Genome Sequencing Center for Infectious Disease"/>
            <person name="Wu L."/>
            <person name="Ma J."/>
        </authorList>
    </citation>
    <scope>NUCLEOTIDE SEQUENCE [LARGE SCALE GENOMIC DNA]</scope>
    <source>
        <strain evidence="2">CCM 7435</strain>
    </source>
</reference>
<accession>A0ABW4Z1H5</accession>
<dbReference type="InterPro" id="IPR001969">
    <property type="entry name" value="Aspartic_peptidase_AS"/>
</dbReference>
<dbReference type="InterPro" id="IPR011050">
    <property type="entry name" value="Pectin_lyase_fold/virulence"/>
</dbReference>
<protein>
    <recommendedName>
        <fullName evidence="3">Right handed beta helix domain-containing protein</fullName>
    </recommendedName>
</protein>
<dbReference type="SUPFAM" id="SSF51126">
    <property type="entry name" value="Pectin lyase-like"/>
    <property type="match status" value="1"/>
</dbReference>
<evidence type="ECO:0000313" key="1">
    <source>
        <dbReference type="EMBL" id="MFD2142288.1"/>
    </source>
</evidence>
<dbReference type="PROSITE" id="PS00141">
    <property type="entry name" value="ASP_PROTEASE"/>
    <property type="match status" value="1"/>
</dbReference>
<dbReference type="RefSeq" id="WP_213351261.1">
    <property type="nucleotide sequence ID" value="NZ_JAHBGB010000006.1"/>
</dbReference>
<evidence type="ECO:0000313" key="2">
    <source>
        <dbReference type="Proteomes" id="UP001597299"/>
    </source>
</evidence>
<organism evidence="1 2">
    <name type="scientific">Ancylobacter oerskovii</name>
    <dbReference type="NCBI Taxonomy" id="459519"/>
    <lineage>
        <taxon>Bacteria</taxon>
        <taxon>Pseudomonadati</taxon>
        <taxon>Pseudomonadota</taxon>
        <taxon>Alphaproteobacteria</taxon>
        <taxon>Hyphomicrobiales</taxon>
        <taxon>Xanthobacteraceae</taxon>
        <taxon>Ancylobacter</taxon>
    </lineage>
</organism>
<keyword evidence="2" id="KW-1185">Reference proteome</keyword>
<proteinExistence type="predicted"/>
<name>A0ABW4Z1H5_9HYPH</name>
<dbReference type="Proteomes" id="UP001597299">
    <property type="component" value="Unassembled WGS sequence"/>
</dbReference>
<comment type="caution">
    <text evidence="1">The sequence shown here is derived from an EMBL/GenBank/DDBJ whole genome shotgun (WGS) entry which is preliminary data.</text>
</comment>
<dbReference type="EMBL" id="JBHUHD010000001">
    <property type="protein sequence ID" value="MFD2142288.1"/>
    <property type="molecule type" value="Genomic_DNA"/>
</dbReference>